<dbReference type="GO" id="GO:0010181">
    <property type="term" value="F:FMN binding"/>
    <property type="evidence" value="ECO:0007669"/>
    <property type="project" value="UniProtKB-UniRule"/>
</dbReference>
<dbReference type="Proteomes" id="UP001431656">
    <property type="component" value="Chromosome"/>
</dbReference>
<evidence type="ECO:0000256" key="4">
    <source>
        <dbReference type="RuleBase" id="RU364078"/>
    </source>
</evidence>
<dbReference type="InterPro" id="IPR003382">
    <property type="entry name" value="Flavoprotein"/>
</dbReference>
<name>A0AAN0K5T4_9ACTN</name>
<dbReference type="GO" id="GO:0004632">
    <property type="term" value="F:phosphopantothenate--cysteine ligase activity"/>
    <property type="evidence" value="ECO:0007669"/>
    <property type="project" value="UniProtKB-UniRule"/>
</dbReference>
<evidence type="ECO:0000313" key="7">
    <source>
        <dbReference type="EMBL" id="BEH00948.1"/>
    </source>
</evidence>
<dbReference type="Pfam" id="PF02441">
    <property type="entry name" value="Flavoprotein"/>
    <property type="match status" value="1"/>
</dbReference>
<dbReference type="InterPro" id="IPR005252">
    <property type="entry name" value="CoaBC"/>
</dbReference>
<dbReference type="SUPFAM" id="SSF102645">
    <property type="entry name" value="CoaB-like"/>
    <property type="match status" value="1"/>
</dbReference>
<comment type="catalytic activity">
    <reaction evidence="3 4">
        <text>N-[(R)-4-phosphopantothenoyl]-L-cysteine + H(+) = (R)-4'-phosphopantetheine + CO2</text>
        <dbReference type="Rhea" id="RHEA:16793"/>
        <dbReference type="ChEBI" id="CHEBI:15378"/>
        <dbReference type="ChEBI" id="CHEBI:16526"/>
        <dbReference type="ChEBI" id="CHEBI:59458"/>
        <dbReference type="ChEBI" id="CHEBI:61723"/>
        <dbReference type="EC" id="4.1.1.36"/>
    </reaction>
</comment>
<evidence type="ECO:0000259" key="6">
    <source>
        <dbReference type="Pfam" id="PF04127"/>
    </source>
</evidence>
<feature type="region of interest" description="Phosphopantothenoylcysteine decarboxylase" evidence="3">
    <location>
        <begin position="1"/>
        <end position="187"/>
    </location>
</feature>
<keyword evidence="3 4" id="KW-0436">Ligase</keyword>
<dbReference type="Pfam" id="PF04127">
    <property type="entry name" value="DFP"/>
    <property type="match status" value="1"/>
</dbReference>
<dbReference type="EC" id="4.1.1.36" evidence="3"/>
<feature type="binding site" evidence="3">
    <location>
        <position position="351"/>
    </location>
    <ligand>
        <name>CTP</name>
        <dbReference type="ChEBI" id="CHEBI:37563"/>
    </ligand>
</feature>
<comment type="pathway">
    <text evidence="3 4">Cofactor biosynthesis; coenzyme A biosynthesis; CoA from (R)-pantothenate: step 3/5.</text>
</comment>
<reference evidence="7" key="1">
    <citation type="journal article" date="2024" name="Int. J. Syst. Evol. Microbiol.">
        <title>Brooklawnia propionicigenes sp. nov., a facultatively anaerobic, propionate-producing bacterium isolated from a methanogenic reactor treating waste from cattle farms.</title>
        <authorList>
            <person name="Akita Y."/>
            <person name="Ueki A."/>
            <person name="Tonouchi A."/>
            <person name="Sugawara Y."/>
            <person name="Honma S."/>
            <person name="Kaku N."/>
            <person name="Ueki K."/>
        </authorList>
    </citation>
    <scope>NUCLEOTIDE SEQUENCE</scope>
    <source>
        <strain evidence="7">SH051</strain>
    </source>
</reference>
<feature type="binding site" evidence="3">
    <location>
        <position position="329"/>
    </location>
    <ligand>
        <name>CTP</name>
        <dbReference type="ChEBI" id="CHEBI:37563"/>
    </ligand>
</feature>
<evidence type="ECO:0000256" key="3">
    <source>
        <dbReference type="HAMAP-Rule" id="MF_02225"/>
    </source>
</evidence>
<dbReference type="NCBIfam" id="TIGR00521">
    <property type="entry name" value="coaBC_dfp"/>
    <property type="match status" value="1"/>
</dbReference>
<comment type="caution">
    <text evidence="3">Lacks conserved residue(s) required for the propagation of feature annotation.</text>
</comment>
<feature type="binding site" evidence="3">
    <location>
        <begin position="310"/>
        <end position="313"/>
    </location>
    <ligand>
        <name>CTP</name>
        <dbReference type="ChEBI" id="CHEBI:37563"/>
    </ligand>
</feature>
<keyword evidence="3" id="KW-0479">Metal-binding</keyword>
<comment type="similarity">
    <text evidence="3 4">In the C-terminal section; belongs to the PPC synthetase family.</text>
</comment>
<keyword evidence="3" id="KW-0511">Multifunctional enzyme</keyword>
<comment type="pathway">
    <text evidence="3 4">Cofactor biosynthesis; coenzyme A biosynthesis; CoA from (R)-pantothenate: step 2/5.</text>
</comment>
<comment type="cofactor">
    <cofactor evidence="3">
        <name>FMN</name>
        <dbReference type="ChEBI" id="CHEBI:58210"/>
    </cofactor>
    <text evidence="3">Binds 1 FMN per subunit.</text>
</comment>
<dbReference type="Gene3D" id="3.40.50.1950">
    <property type="entry name" value="Flavin prenyltransferase-like"/>
    <property type="match status" value="1"/>
</dbReference>
<organism evidence="7 8">
    <name type="scientific">Brooklawnia propionicigenes</name>
    <dbReference type="NCBI Taxonomy" id="3041175"/>
    <lineage>
        <taxon>Bacteria</taxon>
        <taxon>Bacillati</taxon>
        <taxon>Actinomycetota</taxon>
        <taxon>Actinomycetes</taxon>
        <taxon>Propionibacteriales</taxon>
        <taxon>Propionibacteriaceae</taxon>
        <taxon>Brooklawnia</taxon>
    </lineage>
</organism>
<protein>
    <recommendedName>
        <fullName evidence="3">Coenzyme A biosynthesis bifunctional protein CoaBC</fullName>
    </recommendedName>
    <alternativeName>
        <fullName evidence="3">DNA/pantothenate metabolism flavoprotein</fullName>
    </alternativeName>
    <alternativeName>
        <fullName evidence="3">Phosphopantothenoylcysteine synthetase/decarboxylase</fullName>
        <shortName evidence="3">PPCS-PPCDC</shortName>
    </alternativeName>
    <domain>
        <recommendedName>
            <fullName evidence="3">Phosphopantothenoylcysteine decarboxylase</fullName>
            <shortName evidence="3">PPC decarboxylase</shortName>
            <shortName evidence="3">PPC-DC</shortName>
            <ecNumber evidence="3">4.1.1.36</ecNumber>
        </recommendedName>
        <alternativeName>
            <fullName evidence="3">CoaC</fullName>
        </alternativeName>
    </domain>
    <domain>
        <recommendedName>
            <fullName evidence="3">Phosphopantothenate--cysteine ligase</fullName>
            <ecNumber evidence="3">6.3.2.5</ecNumber>
        </recommendedName>
        <alternativeName>
            <fullName evidence="3">CoaB</fullName>
        </alternativeName>
        <alternativeName>
            <fullName evidence="3">Phosphopantothenoylcysteine synthetase</fullName>
            <shortName evidence="3">PPC synthetase</shortName>
            <shortName evidence="3">PPC-S</shortName>
        </alternativeName>
    </domain>
</protein>
<dbReference type="KEGG" id="broo:brsh051_02290"/>
<keyword evidence="8" id="KW-1185">Reference proteome</keyword>
<dbReference type="RefSeq" id="WP_286266783.1">
    <property type="nucleotide sequence ID" value="NZ_AP028056.1"/>
</dbReference>
<dbReference type="GO" id="GO:0015937">
    <property type="term" value="P:coenzyme A biosynthetic process"/>
    <property type="evidence" value="ECO:0007669"/>
    <property type="project" value="UniProtKB-UniRule"/>
</dbReference>
<dbReference type="SUPFAM" id="SSF52507">
    <property type="entry name" value="Homo-oligomeric flavin-containing Cys decarboxylases, HFCD"/>
    <property type="match status" value="1"/>
</dbReference>
<feature type="binding site" evidence="3">
    <location>
        <position position="282"/>
    </location>
    <ligand>
        <name>CTP</name>
        <dbReference type="ChEBI" id="CHEBI:37563"/>
    </ligand>
</feature>
<feature type="domain" description="Flavoprotein" evidence="5">
    <location>
        <begin position="1"/>
        <end position="171"/>
    </location>
</feature>
<dbReference type="AlphaFoldDB" id="A0AAN0K5T4"/>
<gene>
    <name evidence="3 7" type="primary">coaBC</name>
    <name evidence="7" type="ORF">brsh051_02290</name>
</gene>
<dbReference type="GO" id="GO:0015941">
    <property type="term" value="P:pantothenate catabolic process"/>
    <property type="evidence" value="ECO:0007669"/>
    <property type="project" value="InterPro"/>
</dbReference>
<feature type="binding site" evidence="3">
    <location>
        <position position="292"/>
    </location>
    <ligand>
        <name>CTP</name>
        <dbReference type="ChEBI" id="CHEBI:37563"/>
    </ligand>
</feature>
<evidence type="ECO:0000259" key="5">
    <source>
        <dbReference type="Pfam" id="PF02441"/>
    </source>
</evidence>
<dbReference type="Gene3D" id="3.40.50.10300">
    <property type="entry name" value="CoaB-like"/>
    <property type="match status" value="1"/>
</dbReference>
<keyword evidence="2 3" id="KW-0456">Lyase</keyword>
<feature type="domain" description="DNA/pantothenate metabolism flavoprotein C-terminal" evidence="6">
    <location>
        <begin position="183"/>
        <end position="403"/>
    </location>
</feature>
<keyword evidence="3" id="KW-0460">Magnesium</keyword>
<feature type="binding site" evidence="3">
    <location>
        <position position="347"/>
    </location>
    <ligand>
        <name>CTP</name>
        <dbReference type="ChEBI" id="CHEBI:37563"/>
    </ligand>
</feature>
<accession>A0AAN0K5T4</accession>
<comment type="cofactor">
    <cofactor evidence="3">
        <name>Mg(2+)</name>
        <dbReference type="ChEBI" id="CHEBI:18420"/>
    </cofactor>
</comment>
<dbReference type="InterPro" id="IPR035929">
    <property type="entry name" value="CoaB-like_sf"/>
</dbReference>
<proteinExistence type="inferred from homology"/>
<evidence type="ECO:0000313" key="8">
    <source>
        <dbReference type="Proteomes" id="UP001431656"/>
    </source>
</evidence>
<dbReference type="HAMAP" id="MF_02225">
    <property type="entry name" value="CoaBC"/>
    <property type="match status" value="1"/>
</dbReference>
<evidence type="ECO:0000256" key="2">
    <source>
        <dbReference type="ARBA" id="ARBA00023239"/>
    </source>
</evidence>
<comment type="function">
    <text evidence="3">Catalyzes two sequential steps in the biosynthesis of coenzyme A. In the first step cysteine is conjugated to 4'-phosphopantothenate to form 4-phosphopantothenoylcysteine. In the second step the latter compound is decarboxylated to form 4'-phosphopantotheine.</text>
</comment>
<dbReference type="GO" id="GO:0071513">
    <property type="term" value="C:phosphopantothenoylcysteine decarboxylase complex"/>
    <property type="evidence" value="ECO:0007669"/>
    <property type="project" value="TreeGrafter"/>
</dbReference>
<dbReference type="EC" id="6.3.2.5" evidence="3"/>
<keyword evidence="3 4" id="KW-0285">Flavoprotein</keyword>
<keyword evidence="3 4" id="KW-0288">FMN</keyword>
<keyword evidence="1 3" id="KW-0210">Decarboxylase</keyword>
<evidence type="ECO:0000256" key="1">
    <source>
        <dbReference type="ARBA" id="ARBA00022793"/>
    </source>
</evidence>
<comment type="function">
    <text evidence="4">Catalyzes two steps in the biosynthesis of coenzyme A. In the first step cysteine is conjugated to 4'-phosphopantothenate to form 4-phosphopantothenoylcysteine, in the latter compound is decarboxylated to form 4'-phosphopantotheine.</text>
</comment>
<dbReference type="PANTHER" id="PTHR14359">
    <property type="entry name" value="HOMO-OLIGOMERIC FLAVIN CONTAINING CYS DECARBOXYLASE FAMILY"/>
    <property type="match status" value="1"/>
</dbReference>
<feature type="region of interest" description="Phosphopantothenate--cysteine ligase" evidence="3">
    <location>
        <begin position="188"/>
        <end position="410"/>
    </location>
</feature>
<dbReference type="InterPro" id="IPR036551">
    <property type="entry name" value="Flavin_trans-like"/>
</dbReference>
<comment type="catalytic activity">
    <reaction evidence="3 4">
        <text>(R)-4'-phosphopantothenate + L-cysteine + CTP = N-[(R)-4-phosphopantothenoyl]-L-cysteine + CMP + diphosphate + H(+)</text>
        <dbReference type="Rhea" id="RHEA:19397"/>
        <dbReference type="ChEBI" id="CHEBI:10986"/>
        <dbReference type="ChEBI" id="CHEBI:15378"/>
        <dbReference type="ChEBI" id="CHEBI:33019"/>
        <dbReference type="ChEBI" id="CHEBI:35235"/>
        <dbReference type="ChEBI" id="CHEBI:37563"/>
        <dbReference type="ChEBI" id="CHEBI:59458"/>
        <dbReference type="ChEBI" id="CHEBI:60377"/>
        <dbReference type="EC" id="6.3.2.5"/>
    </reaction>
</comment>
<dbReference type="InterPro" id="IPR007085">
    <property type="entry name" value="DNA/pantothenate-metab_flavo_C"/>
</dbReference>
<dbReference type="GO" id="GO:0046872">
    <property type="term" value="F:metal ion binding"/>
    <property type="evidence" value="ECO:0007669"/>
    <property type="project" value="UniProtKB-KW"/>
</dbReference>
<comment type="similarity">
    <text evidence="3 4">In the N-terminal section; belongs to the HFCD (homo-oligomeric flavin containing Cys decarboxylase) superfamily.</text>
</comment>
<dbReference type="PANTHER" id="PTHR14359:SF6">
    <property type="entry name" value="PHOSPHOPANTOTHENOYLCYSTEINE DECARBOXYLASE"/>
    <property type="match status" value="1"/>
</dbReference>
<dbReference type="EMBL" id="AP028056">
    <property type="protein sequence ID" value="BEH00948.1"/>
    <property type="molecule type" value="Genomic_DNA"/>
</dbReference>
<sequence length="410" mass="42722">MNIVLGVSGGIAAYKAVMVARLLVEAGHDVQVVPTEDALHFVGKPTWEAISRHPVTASVHENVAEVRHVALGQHADLIIVAPATANTLARMAAGIADNLLGTTLLATEAPVLVAPAMHTQMWLHPATQANIATLRTRGIEFVGPNDGRLTGTDSGPGRMSEPDEIVTRAFEILARTSLTSGDLAGVKLLVSAGGTREPIDPVRFIGNRSSGRQGVALAAAAAARGADVVLLAANIEDAILSEVSDCANVRIDRTGTATEMDAAANREADDADVIVMAAAVSDYRVAGVRDTKMRKEDTGTQVTLTLTENPDILAGLVHRRRPGQLVVGFAAETAENQQALLALGRQKLARKGADLLAVNAVGWSEGFETTENTLYVLAVGGELVATASGSKREAADGLLDAIVAARQARS</sequence>
<dbReference type="GO" id="GO:0004633">
    <property type="term" value="F:phosphopantothenoylcysteine decarboxylase activity"/>
    <property type="evidence" value="ECO:0007669"/>
    <property type="project" value="UniProtKB-UniRule"/>
</dbReference>